<dbReference type="Pfam" id="PF01494">
    <property type="entry name" value="FAD_binding_3"/>
    <property type="match status" value="2"/>
</dbReference>
<dbReference type="AlphaFoldDB" id="A0A1C4WQX1"/>
<dbReference type="GO" id="GO:0071949">
    <property type="term" value="F:FAD binding"/>
    <property type="evidence" value="ECO:0007669"/>
    <property type="project" value="InterPro"/>
</dbReference>
<dbReference type="RefSeq" id="WP_088960878.1">
    <property type="nucleotide sequence ID" value="NZ_LT607410.1"/>
</dbReference>
<dbReference type="PRINTS" id="PR00420">
    <property type="entry name" value="RNGMNOXGNASE"/>
</dbReference>
<dbReference type="SUPFAM" id="SSF51905">
    <property type="entry name" value="FAD/NAD(P)-binding domain"/>
    <property type="match status" value="1"/>
</dbReference>
<sequence length="404" mass="43365">MTDVLISGAGVAGPALAWWLRRYGFRPTVVERARAPRDGGYKVDIRGAALAVIDRMGLREQVRRHDTGMRLAHFVDADGNRLATMDAQLFGGRVGDDVEIMRGDLARVLASATADGVEYVFDDSVAGLTPTDSGVEVDFARSPRRRFDLVIGADGLHSTVRRLAFGPEEPQMRSLGHHIAIFSVPGRFGLDRTELMHVTPGCSVGVYRTAGAPDARALFLFRSPTGGDGDRDVAAQQSLLAEAFAGQGWQVPGLLEAMRGAPDFYLDSISQVRMRRWSAGRVALVGDAAYAPSPASGQGTSLGLVGAYVLATALADAGGDPAVGFADYERRMRPFVEANQRLADRNLRGMVLGSTAQIRFQLLMLRLMPHLPGRDRMIARVAEPIRRAANAITLPDPAPAPPGA</sequence>
<dbReference type="Proteomes" id="UP000198228">
    <property type="component" value="Chromosome I"/>
</dbReference>
<dbReference type="Gene3D" id="3.50.50.60">
    <property type="entry name" value="FAD/NAD(P)-binding domain"/>
    <property type="match status" value="1"/>
</dbReference>
<accession>A0A1C4WQX1</accession>
<dbReference type="PANTHER" id="PTHR46865:SF2">
    <property type="entry name" value="MONOOXYGENASE"/>
    <property type="match status" value="1"/>
</dbReference>
<reference evidence="2 3" key="1">
    <citation type="submission" date="2016-06" db="EMBL/GenBank/DDBJ databases">
        <authorList>
            <person name="Kjaerup R.B."/>
            <person name="Dalgaard T.S."/>
            <person name="Juul-Madsen H.R."/>
        </authorList>
    </citation>
    <scope>NUCLEOTIDE SEQUENCE [LARGE SCALE GENOMIC DNA]</scope>
    <source>
        <strain evidence="2 3">DSM 43821</strain>
    </source>
</reference>
<dbReference type="InterPro" id="IPR036188">
    <property type="entry name" value="FAD/NAD-bd_sf"/>
</dbReference>
<evidence type="ECO:0000313" key="3">
    <source>
        <dbReference type="Proteomes" id="UP000198228"/>
    </source>
</evidence>
<dbReference type="InterPro" id="IPR002938">
    <property type="entry name" value="FAD-bd"/>
</dbReference>
<gene>
    <name evidence="2" type="ORF">GA0074696_2057</name>
</gene>
<dbReference type="InterPro" id="IPR051704">
    <property type="entry name" value="FAD_aromatic-hydroxylase"/>
</dbReference>
<dbReference type="EMBL" id="LT607410">
    <property type="protein sequence ID" value="SCE98584.1"/>
    <property type="molecule type" value="Genomic_DNA"/>
</dbReference>
<name>A0A1C4WQX1_9ACTN</name>
<dbReference type="PANTHER" id="PTHR46865">
    <property type="entry name" value="OXIDOREDUCTASE-RELATED"/>
    <property type="match status" value="1"/>
</dbReference>
<organism evidence="2 3">
    <name type="scientific">Micromonospora purpureochromogenes</name>
    <dbReference type="NCBI Taxonomy" id="47872"/>
    <lineage>
        <taxon>Bacteria</taxon>
        <taxon>Bacillati</taxon>
        <taxon>Actinomycetota</taxon>
        <taxon>Actinomycetes</taxon>
        <taxon>Micromonosporales</taxon>
        <taxon>Micromonosporaceae</taxon>
        <taxon>Micromonospora</taxon>
    </lineage>
</organism>
<proteinExistence type="predicted"/>
<evidence type="ECO:0000313" key="2">
    <source>
        <dbReference type="EMBL" id="SCE98584.1"/>
    </source>
</evidence>
<feature type="domain" description="FAD-binding" evidence="1">
    <location>
        <begin position="270"/>
        <end position="338"/>
    </location>
</feature>
<evidence type="ECO:0000259" key="1">
    <source>
        <dbReference type="Pfam" id="PF01494"/>
    </source>
</evidence>
<dbReference type="Gene3D" id="3.30.9.10">
    <property type="entry name" value="D-Amino Acid Oxidase, subunit A, domain 2"/>
    <property type="match status" value="1"/>
</dbReference>
<feature type="domain" description="FAD-binding" evidence="1">
    <location>
        <begin position="2"/>
        <end position="163"/>
    </location>
</feature>
<protein>
    <submittedName>
        <fullName evidence="2">2-polyprenyl-6-methoxyphenol hydroxylase</fullName>
    </submittedName>
</protein>